<feature type="transmembrane region" description="Helical" evidence="5">
    <location>
        <begin position="60"/>
        <end position="79"/>
    </location>
</feature>
<dbReference type="OrthoDB" id="9774758at2"/>
<name>A0A429ZP78_9ENTE</name>
<evidence type="ECO:0000256" key="1">
    <source>
        <dbReference type="ARBA" id="ARBA00004141"/>
    </source>
</evidence>
<comment type="caution">
    <text evidence="7">The sequence shown here is derived from an EMBL/GenBank/DDBJ whole genome shotgun (WGS) entry which is preliminary data.</text>
</comment>
<keyword evidence="5" id="KW-0813">Transport</keyword>
<dbReference type="RefSeq" id="WP_126779789.1">
    <property type="nucleotide sequence ID" value="NZ_CP177121.1"/>
</dbReference>
<dbReference type="GO" id="GO:0043190">
    <property type="term" value="C:ATP-binding cassette (ABC) transporter complex"/>
    <property type="evidence" value="ECO:0007669"/>
    <property type="project" value="InterPro"/>
</dbReference>
<evidence type="ECO:0000256" key="3">
    <source>
        <dbReference type="ARBA" id="ARBA00022989"/>
    </source>
</evidence>
<sequence>MKNIWVFTQLEVKKYFRQPLTIGFGVIFPILWAMFNGSFYGNAPSSLFEGVGTIDFMFPAYVFMIILVAGLSSLPIVIAKNYEDKVILKYSFTPLKKHQYLLALYLGGFLLVMISTLTMFLINYWLFDLQVPPIINLLAFLLVIFIVFCGIASLGIIIASVIKGLQETLSIALLTYFSLLFLSGATVPLPVFPLAVRNFSETYVPYTKVVKLLQNIWLNQVESVRVNFVTTMLISGVMFFLGIKAFRWQRLD</sequence>
<protein>
    <recommendedName>
        <fullName evidence="5">Transport permease protein</fullName>
    </recommendedName>
</protein>
<comment type="similarity">
    <text evidence="5">Belongs to the ABC-2 integral membrane protein family.</text>
</comment>
<dbReference type="Proteomes" id="UP000287239">
    <property type="component" value="Unassembled WGS sequence"/>
</dbReference>
<evidence type="ECO:0000313" key="8">
    <source>
        <dbReference type="Proteomes" id="UP000287239"/>
    </source>
</evidence>
<evidence type="ECO:0000313" key="7">
    <source>
        <dbReference type="EMBL" id="RST95449.1"/>
    </source>
</evidence>
<dbReference type="EMBL" id="NGJU01000010">
    <property type="protein sequence ID" value="RST95449.1"/>
    <property type="molecule type" value="Genomic_DNA"/>
</dbReference>
<keyword evidence="3 5" id="KW-1133">Transmembrane helix</keyword>
<feature type="transmembrane region" description="Helical" evidence="5">
    <location>
        <begin position="134"/>
        <end position="159"/>
    </location>
</feature>
<feature type="transmembrane region" description="Helical" evidence="5">
    <location>
        <begin position="100"/>
        <end position="122"/>
    </location>
</feature>
<evidence type="ECO:0000259" key="6">
    <source>
        <dbReference type="PROSITE" id="PS51012"/>
    </source>
</evidence>
<dbReference type="InterPro" id="IPR047817">
    <property type="entry name" value="ABC2_TM_bact-type"/>
</dbReference>
<keyword evidence="4 5" id="KW-0472">Membrane</keyword>
<evidence type="ECO:0000256" key="4">
    <source>
        <dbReference type="ARBA" id="ARBA00023136"/>
    </source>
</evidence>
<dbReference type="InterPro" id="IPR000412">
    <property type="entry name" value="ABC_2_transport"/>
</dbReference>
<evidence type="ECO:0000256" key="5">
    <source>
        <dbReference type="RuleBase" id="RU361157"/>
    </source>
</evidence>
<dbReference type="GeneID" id="98568263"/>
<dbReference type="PRINTS" id="PR00164">
    <property type="entry name" value="ABC2TRNSPORT"/>
</dbReference>
<keyword evidence="2 5" id="KW-0812">Transmembrane</keyword>
<dbReference type="InterPro" id="IPR052902">
    <property type="entry name" value="ABC-2_transporter"/>
</dbReference>
<accession>A0A429ZP78</accession>
<dbReference type="AlphaFoldDB" id="A0A429ZP78"/>
<organism evidence="7 8">
    <name type="scientific">Vagococcus salmoninarum</name>
    <dbReference type="NCBI Taxonomy" id="2739"/>
    <lineage>
        <taxon>Bacteria</taxon>
        <taxon>Bacillati</taxon>
        <taxon>Bacillota</taxon>
        <taxon>Bacilli</taxon>
        <taxon>Lactobacillales</taxon>
        <taxon>Enterococcaceae</taxon>
        <taxon>Vagococcus</taxon>
    </lineage>
</organism>
<dbReference type="GO" id="GO:0140359">
    <property type="term" value="F:ABC-type transporter activity"/>
    <property type="evidence" value="ECO:0007669"/>
    <property type="project" value="InterPro"/>
</dbReference>
<dbReference type="PANTHER" id="PTHR43027:SF2">
    <property type="entry name" value="TRANSPORT PERMEASE PROTEIN"/>
    <property type="match status" value="1"/>
</dbReference>
<dbReference type="InterPro" id="IPR013525">
    <property type="entry name" value="ABC2_TM"/>
</dbReference>
<keyword evidence="5" id="KW-1003">Cell membrane</keyword>
<dbReference type="PANTHER" id="PTHR43027">
    <property type="entry name" value="DOXORUBICIN RESISTANCE ABC TRANSPORTER PERMEASE PROTEIN DRRC-RELATED"/>
    <property type="match status" value="1"/>
</dbReference>
<feature type="transmembrane region" description="Helical" evidence="5">
    <location>
        <begin position="20"/>
        <end position="40"/>
    </location>
</feature>
<feature type="transmembrane region" description="Helical" evidence="5">
    <location>
        <begin position="226"/>
        <end position="246"/>
    </location>
</feature>
<feature type="transmembrane region" description="Helical" evidence="5">
    <location>
        <begin position="171"/>
        <end position="196"/>
    </location>
</feature>
<dbReference type="PIRSF" id="PIRSF006648">
    <property type="entry name" value="DrrB"/>
    <property type="match status" value="1"/>
</dbReference>
<reference evidence="7 8" key="1">
    <citation type="submission" date="2017-05" db="EMBL/GenBank/DDBJ databases">
        <title>Vagococcus spp. assemblies.</title>
        <authorList>
            <person name="Gulvik C.A."/>
        </authorList>
    </citation>
    <scope>NUCLEOTIDE SEQUENCE [LARGE SCALE GENOMIC DNA]</scope>
    <source>
        <strain evidence="7 8">NCFB 2777</strain>
    </source>
</reference>
<feature type="domain" description="ABC transmembrane type-2" evidence="6">
    <location>
        <begin position="20"/>
        <end position="249"/>
    </location>
</feature>
<keyword evidence="8" id="KW-1185">Reference proteome</keyword>
<proteinExistence type="inferred from homology"/>
<evidence type="ECO:0000256" key="2">
    <source>
        <dbReference type="ARBA" id="ARBA00022692"/>
    </source>
</evidence>
<gene>
    <name evidence="7" type="ORF">CBF35_07775</name>
</gene>
<dbReference type="PROSITE" id="PS51012">
    <property type="entry name" value="ABC_TM2"/>
    <property type="match status" value="1"/>
</dbReference>
<dbReference type="Pfam" id="PF01061">
    <property type="entry name" value="ABC2_membrane"/>
    <property type="match status" value="1"/>
</dbReference>
<comment type="subcellular location">
    <subcellularLocation>
        <location evidence="5">Cell membrane</location>
        <topology evidence="5">Multi-pass membrane protein</topology>
    </subcellularLocation>
    <subcellularLocation>
        <location evidence="1">Membrane</location>
        <topology evidence="1">Multi-pass membrane protein</topology>
    </subcellularLocation>
</comment>